<evidence type="ECO:0000256" key="4">
    <source>
        <dbReference type="ARBA" id="ARBA00023251"/>
    </source>
</evidence>
<dbReference type="Pfam" id="PF14492">
    <property type="entry name" value="EFG_III"/>
    <property type="match status" value="1"/>
</dbReference>
<dbReference type="SUPFAM" id="SSF50447">
    <property type="entry name" value="Translation proteins"/>
    <property type="match status" value="1"/>
</dbReference>
<dbReference type="Gene3D" id="2.40.30.10">
    <property type="entry name" value="Translation factors"/>
    <property type="match status" value="1"/>
</dbReference>
<dbReference type="InterPro" id="IPR020568">
    <property type="entry name" value="Ribosomal_Su5_D2-typ_SF"/>
</dbReference>
<dbReference type="InterPro" id="IPR035650">
    <property type="entry name" value="Tet_C"/>
</dbReference>
<dbReference type="PANTHER" id="PTHR43261">
    <property type="entry name" value="TRANSLATION ELONGATION FACTOR G-RELATED"/>
    <property type="match status" value="1"/>
</dbReference>
<dbReference type="SMART" id="SM00838">
    <property type="entry name" value="EFG_C"/>
    <property type="match status" value="1"/>
</dbReference>
<dbReference type="GO" id="GO:0003924">
    <property type="term" value="F:GTPase activity"/>
    <property type="evidence" value="ECO:0007669"/>
    <property type="project" value="InterPro"/>
</dbReference>
<dbReference type="EMBL" id="AZFW01000014">
    <property type="protein sequence ID" value="KRM29433.1"/>
    <property type="molecule type" value="Genomic_DNA"/>
</dbReference>
<dbReference type="PATRIC" id="fig|1122147.4.peg.748"/>
<dbReference type="SMART" id="SM00889">
    <property type="entry name" value="EFG_IV"/>
    <property type="match status" value="1"/>
</dbReference>
<dbReference type="InterPro" id="IPR035647">
    <property type="entry name" value="EFG_III/V"/>
</dbReference>
<dbReference type="SUPFAM" id="SSF54980">
    <property type="entry name" value="EF-G C-terminal domain-like"/>
    <property type="match status" value="2"/>
</dbReference>
<dbReference type="InterPro" id="IPR009000">
    <property type="entry name" value="Transl_B-barrel_sf"/>
</dbReference>
<organism evidence="6 7">
    <name type="scientific">Schleiferilactobacillus harbinensis DSM 16991</name>
    <dbReference type="NCBI Taxonomy" id="1122147"/>
    <lineage>
        <taxon>Bacteria</taxon>
        <taxon>Bacillati</taxon>
        <taxon>Bacillota</taxon>
        <taxon>Bacilli</taxon>
        <taxon>Lactobacillales</taxon>
        <taxon>Lactobacillaceae</taxon>
        <taxon>Schleiferilactobacillus</taxon>
    </lineage>
</organism>
<evidence type="ECO:0000256" key="1">
    <source>
        <dbReference type="ARBA" id="ARBA00022741"/>
    </source>
</evidence>
<keyword evidence="1" id="KW-0547">Nucleotide-binding</keyword>
<dbReference type="Gene3D" id="3.30.70.240">
    <property type="match status" value="1"/>
</dbReference>
<keyword evidence="2" id="KW-0648">Protein biosynthesis</keyword>
<evidence type="ECO:0000259" key="5">
    <source>
        <dbReference type="PROSITE" id="PS51722"/>
    </source>
</evidence>
<evidence type="ECO:0000313" key="6">
    <source>
        <dbReference type="EMBL" id="KRM29433.1"/>
    </source>
</evidence>
<keyword evidence="4" id="KW-0046">Antibiotic resistance</keyword>
<evidence type="ECO:0000256" key="3">
    <source>
        <dbReference type="ARBA" id="ARBA00023134"/>
    </source>
</evidence>
<keyword evidence="6" id="KW-0251">Elongation factor</keyword>
<dbReference type="Proteomes" id="UP000050949">
    <property type="component" value="Unassembled WGS sequence"/>
</dbReference>
<gene>
    <name evidence="6" type="ORF">FC91_GL000727</name>
</gene>
<dbReference type="PROSITE" id="PS51722">
    <property type="entry name" value="G_TR_2"/>
    <property type="match status" value="1"/>
</dbReference>
<dbReference type="InterPro" id="IPR027417">
    <property type="entry name" value="P-loop_NTPase"/>
</dbReference>
<dbReference type="eggNOG" id="COG0480">
    <property type="taxonomic scope" value="Bacteria"/>
</dbReference>
<dbReference type="Gene3D" id="3.40.50.300">
    <property type="entry name" value="P-loop containing nucleotide triphosphate hydrolases"/>
    <property type="match status" value="1"/>
</dbReference>
<dbReference type="Pfam" id="PF00009">
    <property type="entry name" value="GTP_EFTU"/>
    <property type="match status" value="1"/>
</dbReference>
<dbReference type="Gene3D" id="3.30.70.870">
    <property type="entry name" value="Elongation Factor G (Translational Gtpase), domain 3"/>
    <property type="match status" value="1"/>
</dbReference>
<dbReference type="NCBIfam" id="TIGR00231">
    <property type="entry name" value="small_GTP"/>
    <property type="match status" value="1"/>
</dbReference>
<keyword evidence="3" id="KW-0342">GTP-binding</keyword>
<dbReference type="Gene3D" id="3.30.230.10">
    <property type="match status" value="1"/>
</dbReference>
<dbReference type="SUPFAM" id="SSF52540">
    <property type="entry name" value="P-loop containing nucleoside triphosphate hydrolases"/>
    <property type="match status" value="1"/>
</dbReference>
<name>A0A0R1XNY5_9LACO</name>
<dbReference type="OrthoDB" id="9801591at2"/>
<dbReference type="Pfam" id="PF03764">
    <property type="entry name" value="EFG_IV"/>
    <property type="match status" value="1"/>
</dbReference>
<reference evidence="6 7" key="1">
    <citation type="journal article" date="2015" name="Genome Announc.">
        <title>Expanding the biotechnology potential of lactobacilli through comparative genomics of 213 strains and associated genera.</title>
        <authorList>
            <person name="Sun Z."/>
            <person name="Harris H.M."/>
            <person name="McCann A."/>
            <person name="Guo C."/>
            <person name="Argimon S."/>
            <person name="Zhang W."/>
            <person name="Yang X."/>
            <person name="Jeffery I.B."/>
            <person name="Cooney J.C."/>
            <person name="Kagawa T.F."/>
            <person name="Liu W."/>
            <person name="Song Y."/>
            <person name="Salvetti E."/>
            <person name="Wrobel A."/>
            <person name="Rasinkangas P."/>
            <person name="Parkhill J."/>
            <person name="Rea M.C."/>
            <person name="O'Sullivan O."/>
            <person name="Ritari J."/>
            <person name="Douillard F.P."/>
            <person name="Paul Ross R."/>
            <person name="Yang R."/>
            <person name="Briner A.E."/>
            <person name="Felis G.E."/>
            <person name="de Vos W.M."/>
            <person name="Barrangou R."/>
            <person name="Klaenhammer T.R."/>
            <person name="Caufield P.W."/>
            <person name="Cui Y."/>
            <person name="Zhang H."/>
            <person name="O'Toole P.W."/>
        </authorList>
    </citation>
    <scope>NUCLEOTIDE SEQUENCE [LARGE SCALE GENOMIC DNA]</scope>
    <source>
        <strain evidence="6 7">DSM 16991</strain>
    </source>
</reference>
<dbReference type="InterPro" id="IPR005517">
    <property type="entry name" value="Transl_elong_EFG/EF2_IV"/>
</dbReference>
<dbReference type="InterPro" id="IPR000795">
    <property type="entry name" value="T_Tr_GTP-bd_dom"/>
</dbReference>
<evidence type="ECO:0000256" key="2">
    <source>
        <dbReference type="ARBA" id="ARBA00022917"/>
    </source>
</evidence>
<dbReference type="PANTHER" id="PTHR43261:SF1">
    <property type="entry name" value="RIBOSOME-RELEASING FACTOR 2, MITOCHONDRIAL"/>
    <property type="match status" value="1"/>
</dbReference>
<dbReference type="PRINTS" id="PR01037">
    <property type="entry name" value="TCRTETOQM"/>
</dbReference>
<dbReference type="InterPro" id="IPR000640">
    <property type="entry name" value="EFG_V-like"/>
</dbReference>
<evidence type="ECO:0000313" key="7">
    <source>
        <dbReference type="Proteomes" id="UP000050949"/>
    </source>
</evidence>
<dbReference type="CDD" id="cd03711">
    <property type="entry name" value="Tet_C"/>
    <property type="match status" value="1"/>
</dbReference>
<dbReference type="Pfam" id="PF00679">
    <property type="entry name" value="EFG_C"/>
    <property type="match status" value="1"/>
</dbReference>
<dbReference type="GO" id="GO:0005525">
    <property type="term" value="F:GTP binding"/>
    <property type="evidence" value="ECO:0007669"/>
    <property type="project" value="UniProtKB-KW"/>
</dbReference>
<dbReference type="RefSeq" id="WP_027829467.1">
    <property type="nucleotide sequence ID" value="NZ_AUEH01000063.1"/>
</dbReference>
<comment type="caution">
    <text evidence="6">The sequence shown here is derived from an EMBL/GenBank/DDBJ whole genome shotgun (WGS) entry which is preliminary data.</text>
</comment>
<dbReference type="InterPro" id="IPR005225">
    <property type="entry name" value="Small_GTP-bd"/>
</dbReference>
<dbReference type="GO" id="GO:0003746">
    <property type="term" value="F:translation elongation factor activity"/>
    <property type="evidence" value="ECO:0007669"/>
    <property type="project" value="UniProtKB-KW"/>
</dbReference>
<dbReference type="GO" id="GO:0046677">
    <property type="term" value="P:response to antibiotic"/>
    <property type="evidence" value="ECO:0007669"/>
    <property type="project" value="UniProtKB-KW"/>
</dbReference>
<dbReference type="AlphaFoldDB" id="A0A0R1XNY5"/>
<proteinExistence type="predicted"/>
<sequence length="661" mass="71826">MKHIVTGIVAHVDAGKTTLSEALLYAAGTIRTWGRVDKGDAFLDNDALEKKRGITIFSHQAKLQAGDLAVTLLDTPGHVDFAAQMEAVLPVLDYAILVVSATDGVPGYTRTLWHLLARYRVPVFIWVNKIDAPGADPAAVLALLQKTLAPGCTDFTLTDAGQLSEAALENAAVQDDTVLTDFLTAGTLSDTTVQRLIHNRQVFPVYFGSALKRQGITAFLAGLQRWTQPAQAAADFGARVFKITHDTKGERLTWVRVTGGTLQARQVVLDDEKANQLRVYNGEKFTLVQTVPAGGVCAMTGFTDTYPGQGLGAAQDSPQPELQPVLTYALDPQGNDIHACLTAMRQLADEDPQLHVSWSESLQEIRVRLMGEIQLTVLRQMLADRFNLQVDFVQGHILYKETITAAGEGAGHFEPLRHYAEVHLLLRPGQPGSGSVYDSTTSTETLPQNWQHQVLTSLQAKEQLGVLIGAPITDMRITLVTGRGSIVHTVGGDFREAAWRALRQGLMVLASQNHCVVLEPWYDFRLTITRDQVGRAMNDIQRMSGTIAETEDTAGGTLTVLTGTAPVSEMQSYTQEVTTYTHGEGSLEYVVAGYRPAHNADTVIAEATYNPTSDLANPPGSVFVAHGAAYTVNWDKVPATMHLPYVYTPAQLAAMTDEQQS</sequence>
<accession>A0A0R1XNY5</accession>
<dbReference type="InterPro" id="IPR041095">
    <property type="entry name" value="EFG_II"/>
</dbReference>
<feature type="domain" description="Tr-type G" evidence="5">
    <location>
        <begin position="1"/>
        <end position="231"/>
    </location>
</feature>
<dbReference type="InterPro" id="IPR014721">
    <property type="entry name" value="Ribsml_uS5_D2-typ_fold_subgr"/>
</dbReference>
<dbReference type="SUPFAM" id="SSF54211">
    <property type="entry name" value="Ribosomal protein S5 domain 2-like"/>
    <property type="match status" value="1"/>
</dbReference>
<dbReference type="GO" id="GO:0032790">
    <property type="term" value="P:ribosome disassembly"/>
    <property type="evidence" value="ECO:0007669"/>
    <property type="project" value="TreeGrafter"/>
</dbReference>
<protein>
    <submittedName>
        <fullName evidence="6">Translation elongation factor (GTPase)</fullName>
    </submittedName>
</protein>
<dbReference type="PRINTS" id="PR00315">
    <property type="entry name" value="ELONGATNFCT"/>
</dbReference>